<name>A0AA37W8V9_9GAMM</name>
<dbReference type="GO" id="GO:0001508">
    <property type="term" value="P:action potential"/>
    <property type="evidence" value="ECO:0007669"/>
    <property type="project" value="TreeGrafter"/>
</dbReference>
<evidence type="ECO:0000256" key="2">
    <source>
        <dbReference type="ARBA" id="ARBA00022448"/>
    </source>
</evidence>
<keyword evidence="2" id="KW-0813">Transport</keyword>
<dbReference type="FunFam" id="1.10.287.70:FF:000164">
    <property type="entry name" value="Voltage-sensitive potassium channel"/>
    <property type="match status" value="1"/>
</dbReference>
<evidence type="ECO:0000256" key="1">
    <source>
        <dbReference type="ARBA" id="ARBA00004141"/>
    </source>
</evidence>
<feature type="transmembrane region" description="Helical" evidence="12">
    <location>
        <begin position="55"/>
        <end position="73"/>
    </location>
</feature>
<dbReference type="PRINTS" id="PR00169">
    <property type="entry name" value="KCHANNEL"/>
</dbReference>
<keyword evidence="11 14" id="KW-0407">Ion channel</keyword>
<gene>
    <name evidence="14" type="ORF">GCM10007876_24100</name>
</gene>
<keyword evidence="6" id="KW-0851">Voltage-gated channel</keyword>
<evidence type="ECO:0000313" key="15">
    <source>
        <dbReference type="Proteomes" id="UP001161389"/>
    </source>
</evidence>
<accession>A0AA37W8V9</accession>
<keyword evidence="5" id="KW-0631">Potassium channel</keyword>
<dbReference type="GO" id="GO:0008076">
    <property type="term" value="C:voltage-gated potassium channel complex"/>
    <property type="evidence" value="ECO:0007669"/>
    <property type="project" value="InterPro"/>
</dbReference>
<keyword evidence="15" id="KW-1185">Reference proteome</keyword>
<dbReference type="InterPro" id="IPR028325">
    <property type="entry name" value="VG_K_chnl"/>
</dbReference>
<feature type="transmembrane region" description="Helical" evidence="12">
    <location>
        <begin position="25"/>
        <end position="43"/>
    </location>
</feature>
<evidence type="ECO:0000256" key="12">
    <source>
        <dbReference type="SAM" id="Phobius"/>
    </source>
</evidence>
<dbReference type="PANTHER" id="PTHR11537">
    <property type="entry name" value="VOLTAGE-GATED POTASSIUM CHANNEL"/>
    <property type="match status" value="1"/>
</dbReference>
<keyword evidence="3" id="KW-0633">Potassium transport</keyword>
<evidence type="ECO:0000259" key="13">
    <source>
        <dbReference type="Pfam" id="PF00520"/>
    </source>
</evidence>
<dbReference type="Gene3D" id="1.10.287.70">
    <property type="match status" value="1"/>
</dbReference>
<reference evidence="14" key="2">
    <citation type="submission" date="2023-01" db="EMBL/GenBank/DDBJ databases">
        <title>Draft genome sequence of Litoribrevibacter albus strain NBRC 110071.</title>
        <authorList>
            <person name="Sun Q."/>
            <person name="Mori K."/>
        </authorList>
    </citation>
    <scope>NUCLEOTIDE SEQUENCE</scope>
    <source>
        <strain evidence="14">NBRC 110071</strain>
    </source>
</reference>
<comment type="subcellular location">
    <subcellularLocation>
        <location evidence="1">Membrane</location>
        <topology evidence="1">Multi-pass membrane protein</topology>
    </subcellularLocation>
</comment>
<dbReference type="EMBL" id="BSNM01000014">
    <property type="protein sequence ID" value="GLQ31931.1"/>
    <property type="molecule type" value="Genomic_DNA"/>
</dbReference>
<dbReference type="PANTHER" id="PTHR11537:SF254">
    <property type="entry name" value="POTASSIUM VOLTAGE-GATED CHANNEL PROTEIN SHAB"/>
    <property type="match status" value="1"/>
</dbReference>
<keyword evidence="4 12" id="KW-0812">Transmembrane</keyword>
<evidence type="ECO:0000256" key="10">
    <source>
        <dbReference type="ARBA" id="ARBA00023136"/>
    </source>
</evidence>
<evidence type="ECO:0000256" key="5">
    <source>
        <dbReference type="ARBA" id="ARBA00022826"/>
    </source>
</evidence>
<dbReference type="AlphaFoldDB" id="A0AA37W8V9"/>
<evidence type="ECO:0000256" key="9">
    <source>
        <dbReference type="ARBA" id="ARBA00023065"/>
    </source>
</evidence>
<reference evidence="14" key="1">
    <citation type="journal article" date="2014" name="Int. J. Syst. Evol. Microbiol.">
        <title>Complete genome sequence of Corynebacterium casei LMG S-19264T (=DSM 44701T), isolated from a smear-ripened cheese.</title>
        <authorList>
            <consortium name="US DOE Joint Genome Institute (JGI-PGF)"/>
            <person name="Walter F."/>
            <person name="Albersmeier A."/>
            <person name="Kalinowski J."/>
            <person name="Ruckert C."/>
        </authorList>
    </citation>
    <scope>NUCLEOTIDE SEQUENCE</scope>
    <source>
        <strain evidence="14">NBRC 110071</strain>
    </source>
</reference>
<feature type="domain" description="Ion transport" evidence="13">
    <location>
        <begin position="24"/>
        <end position="236"/>
    </location>
</feature>
<sequence length="270" mass="30488">MTRFNDWRDQVFDIIYKTDTKAGKAFDVLLILSILLSVGAVMLDSIERINVRHGYWLTGVEWFFTIVFTIEYVTRIWVNPRPFKYIFSFYGLVDLLSIVPTYLALMIPGTNEFLVIRLLRVLRIFRVLRLSTYIHQANFLLSALNASRQKITVFLFFVLTLATIFGAVMYVIEGPDNGFTSIPKSIYWAIVTMTTVGYGDISPHTSIGQAIASVVMIMGYSIIAVPTGIFTAELANTLRGEKALELKCSGCGLRDHRVGARYCYDCGAKL</sequence>
<evidence type="ECO:0000256" key="4">
    <source>
        <dbReference type="ARBA" id="ARBA00022692"/>
    </source>
</evidence>
<comment type="caution">
    <text evidence="14">The sequence shown here is derived from an EMBL/GenBank/DDBJ whole genome shotgun (WGS) entry which is preliminary data.</text>
</comment>
<keyword evidence="10 12" id="KW-0472">Membrane</keyword>
<keyword evidence="7" id="KW-0630">Potassium</keyword>
<evidence type="ECO:0000313" key="14">
    <source>
        <dbReference type="EMBL" id="GLQ31931.1"/>
    </source>
</evidence>
<feature type="transmembrane region" description="Helical" evidence="12">
    <location>
        <begin position="151"/>
        <end position="172"/>
    </location>
</feature>
<dbReference type="InterPro" id="IPR005821">
    <property type="entry name" value="Ion_trans_dom"/>
</dbReference>
<keyword evidence="8 12" id="KW-1133">Transmembrane helix</keyword>
<dbReference type="InterPro" id="IPR027359">
    <property type="entry name" value="Volt_channel_dom_sf"/>
</dbReference>
<feature type="transmembrane region" description="Helical" evidence="12">
    <location>
        <begin position="127"/>
        <end position="144"/>
    </location>
</feature>
<dbReference type="Proteomes" id="UP001161389">
    <property type="component" value="Unassembled WGS sequence"/>
</dbReference>
<dbReference type="RefSeq" id="WP_284381723.1">
    <property type="nucleotide sequence ID" value="NZ_BSNM01000014.1"/>
</dbReference>
<proteinExistence type="predicted"/>
<protein>
    <submittedName>
        <fullName evidence="14">Potassium channel</fullName>
    </submittedName>
</protein>
<dbReference type="Pfam" id="PF00520">
    <property type="entry name" value="Ion_trans"/>
    <property type="match status" value="1"/>
</dbReference>
<dbReference type="Gene3D" id="1.20.120.350">
    <property type="entry name" value="Voltage-gated potassium channels. Chain C"/>
    <property type="match status" value="1"/>
</dbReference>
<feature type="transmembrane region" description="Helical" evidence="12">
    <location>
        <begin position="85"/>
        <end position="107"/>
    </location>
</feature>
<dbReference type="GO" id="GO:0005249">
    <property type="term" value="F:voltage-gated potassium channel activity"/>
    <property type="evidence" value="ECO:0007669"/>
    <property type="project" value="InterPro"/>
</dbReference>
<keyword evidence="9" id="KW-0406">Ion transport</keyword>
<feature type="transmembrane region" description="Helical" evidence="12">
    <location>
        <begin position="210"/>
        <end position="232"/>
    </location>
</feature>
<evidence type="ECO:0000256" key="6">
    <source>
        <dbReference type="ARBA" id="ARBA00022882"/>
    </source>
</evidence>
<evidence type="ECO:0000256" key="3">
    <source>
        <dbReference type="ARBA" id="ARBA00022538"/>
    </source>
</evidence>
<evidence type="ECO:0000256" key="8">
    <source>
        <dbReference type="ARBA" id="ARBA00022989"/>
    </source>
</evidence>
<evidence type="ECO:0000256" key="11">
    <source>
        <dbReference type="ARBA" id="ARBA00023303"/>
    </source>
</evidence>
<organism evidence="14 15">
    <name type="scientific">Litoribrevibacter albus</name>
    <dbReference type="NCBI Taxonomy" id="1473156"/>
    <lineage>
        <taxon>Bacteria</taxon>
        <taxon>Pseudomonadati</taxon>
        <taxon>Pseudomonadota</taxon>
        <taxon>Gammaproteobacteria</taxon>
        <taxon>Oceanospirillales</taxon>
        <taxon>Oceanospirillaceae</taxon>
        <taxon>Litoribrevibacter</taxon>
    </lineage>
</organism>
<evidence type="ECO:0000256" key="7">
    <source>
        <dbReference type="ARBA" id="ARBA00022958"/>
    </source>
</evidence>
<dbReference type="SUPFAM" id="SSF81324">
    <property type="entry name" value="Voltage-gated potassium channels"/>
    <property type="match status" value="1"/>
</dbReference>